<evidence type="ECO:0000313" key="3">
    <source>
        <dbReference type="Proteomes" id="UP001165306"/>
    </source>
</evidence>
<organism evidence="2 3">
    <name type="scientific">Thermalbibacter longus</name>
    <dbReference type="NCBI Taxonomy" id="2951981"/>
    <lineage>
        <taxon>Bacteria</taxon>
        <taxon>Pseudomonadati</taxon>
        <taxon>Thermomicrobiota</taxon>
        <taxon>Thermomicrobia</taxon>
        <taxon>Thermomicrobiales</taxon>
        <taxon>Thermomicrobiaceae</taxon>
        <taxon>Thermalbibacter</taxon>
    </lineage>
</organism>
<evidence type="ECO:0000259" key="1">
    <source>
        <dbReference type="Pfam" id="PF12867"/>
    </source>
</evidence>
<protein>
    <submittedName>
        <fullName evidence="2">DinB family protein</fullName>
    </submittedName>
</protein>
<dbReference type="Gene3D" id="1.20.120.450">
    <property type="entry name" value="dinb family like domain"/>
    <property type="match status" value="1"/>
</dbReference>
<dbReference type="AlphaFoldDB" id="A0AA42BAR1"/>
<dbReference type="InterPro" id="IPR034660">
    <property type="entry name" value="DinB/YfiT-like"/>
</dbReference>
<dbReference type="RefSeq" id="WP_284056642.1">
    <property type="nucleotide sequence ID" value="NZ_JAMSLR010000004.1"/>
</dbReference>
<proteinExistence type="predicted"/>
<keyword evidence="3" id="KW-1185">Reference proteome</keyword>
<reference evidence="2" key="1">
    <citation type="submission" date="2022-06" db="EMBL/GenBank/DDBJ databases">
        <title>CFH 74404 Thermomicrobiaceae sp.</title>
        <authorList>
            <person name="Ming H."/>
            <person name="Li W.-J."/>
            <person name="Zhao Z."/>
        </authorList>
    </citation>
    <scope>NUCLEOTIDE SEQUENCE</scope>
    <source>
        <strain evidence="2">CFH 74404</strain>
    </source>
</reference>
<dbReference type="SUPFAM" id="SSF109854">
    <property type="entry name" value="DinB/YfiT-like putative metalloenzymes"/>
    <property type="match status" value="1"/>
</dbReference>
<sequence length="158" mass="18496">MTISTQERLAILRDIAESWLELRKALVALSEHELVEPNTVGTWSFKDLMAHITAWERLLIERIRALEEGKDTAELEEAELDVDAFNAEVVRRQAEKPIDEVRAEFDTTHAELMELLETTPMLTRDLVAGDTYEHYREHLKDVLEFMRTRSPSRRKHLR</sequence>
<feature type="domain" description="DinB-like" evidence="1">
    <location>
        <begin position="17"/>
        <end position="129"/>
    </location>
</feature>
<accession>A0AA42BAR1</accession>
<dbReference type="Pfam" id="PF12867">
    <property type="entry name" value="DinB_2"/>
    <property type="match status" value="1"/>
</dbReference>
<gene>
    <name evidence="2" type="ORF">NET02_06855</name>
</gene>
<evidence type="ECO:0000313" key="2">
    <source>
        <dbReference type="EMBL" id="MCM8748860.1"/>
    </source>
</evidence>
<name>A0AA42BAR1_9BACT</name>
<dbReference type="InterPro" id="IPR024775">
    <property type="entry name" value="DinB-like"/>
</dbReference>
<dbReference type="EMBL" id="JAMSLR010000004">
    <property type="protein sequence ID" value="MCM8748860.1"/>
    <property type="molecule type" value="Genomic_DNA"/>
</dbReference>
<comment type="caution">
    <text evidence="2">The sequence shown here is derived from an EMBL/GenBank/DDBJ whole genome shotgun (WGS) entry which is preliminary data.</text>
</comment>
<dbReference type="Proteomes" id="UP001165306">
    <property type="component" value="Unassembled WGS sequence"/>
</dbReference>